<gene>
    <name evidence="2" type="ORF">Q5Y73_20240</name>
</gene>
<protein>
    <submittedName>
        <fullName evidence="2">Uncharacterized protein</fullName>
    </submittedName>
</protein>
<proteinExistence type="predicted"/>
<dbReference type="RefSeq" id="WP_305993732.1">
    <property type="nucleotide sequence ID" value="NZ_JAVAMP010000014.1"/>
</dbReference>
<keyword evidence="1" id="KW-0472">Membrane</keyword>
<comment type="caution">
    <text evidence="2">The sequence shown here is derived from an EMBL/GenBank/DDBJ whole genome shotgun (WGS) entry which is preliminary data.</text>
</comment>
<dbReference type="EMBL" id="JAVAMP010000014">
    <property type="protein sequence ID" value="MDP5276428.1"/>
    <property type="molecule type" value="Genomic_DNA"/>
</dbReference>
<name>A0ABT9J497_9BACL</name>
<organism evidence="2 3">
    <name type="scientific">Chengkuizengella axinellae</name>
    <dbReference type="NCBI Taxonomy" id="3064388"/>
    <lineage>
        <taxon>Bacteria</taxon>
        <taxon>Bacillati</taxon>
        <taxon>Bacillota</taxon>
        <taxon>Bacilli</taxon>
        <taxon>Bacillales</taxon>
        <taxon>Paenibacillaceae</taxon>
        <taxon>Chengkuizengella</taxon>
    </lineage>
</organism>
<accession>A0ABT9J497</accession>
<evidence type="ECO:0000313" key="3">
    <source>
        <dbReference type="Proteomes" id="UP001231941"/>
    </source>
</evidence>
<keyword evidence="1" id="KW-0812">Transmembrane</keyword>
<feature type="transmembrane region" description="Helical" evidence="1">
    <location>
        <begin position="35"/>
        <end position="52"/>
    </location>
</feature>
<evidence type="ECO:0000313" key="2">
    <source>
        <dbReference type="EMBL" id="MDP5276428.1"/>
    </source>
</evidence>
<feature type="transmembrane region" description="Helical" evidence="1">
    <location>
        <begin position="5"/>
        <end position="23"/>
    </location>
</feature>
<keyword evidence="3" id="KW-1185">Reference proteome</keyword>
<evidence type="ECO:0000256" key="1">
    <source>
        <dbReference type="SAM" id="Phobius"/>
    </source>
</evidence>
<dbReference type="Proteomes" id="UP001231941">
    <property type="component" value="Unassembled WGS sequence"/>
</dbReference>
<sequence>MNKPIGFLIIALSLLTFVLIINLENFRDDSSTATISFLIIVAVFIIGILLAYKEDKK</sequence>
<keyword evidence="1" id="KW-1133">Transmembrane helix</keyword>
<reference evidence="2 3" key="1">
    <citation type="submission" date="2023-08" db="EMBL/GenBank/DDBJ databases">
        <authorList>
            <person name="Park J.-S."/>
        </authorList>
    </citation>
    <scope>NUCLEOTIDE SEQUENCE [LARGE SCALE GENOMIC DNA]</scope>
    <source>
        <strain evidence="2 3">2205SS18-9</strain>
    </source>
</reference>